<accession>A0A510K896</accession>
<organism evidence="1 2">
    <name type="scientific">Leptotrichia wadei</name>
    <dbReference type="NCBI Taxonomy" id="157687"/>
    <lineage>
        <taxon>Bacteria</taxon>
        <taxon>Fusobacteriati</taxon>
        <taxon>Fusobacteriota</taxon>
        <taxon>Fusobacteriia</taxon>
        <taxon>Fusobacteriales</taxon>
        <taxon>Leptotrichiaceae</taxon>
        <taxon>Leptotrichia</taxon>
    </lineage>
</organism>
<sequence length="79" mass="9644">MKLTKDNEVYKSFKKLKEIEEKADNAENSKEKIYWRGEYLKKDREFFEQLKRSEFKNESALTVLRKLKELYSSDKKSKE</sequence>
<reference evidence="1 2" key="1">
    <citation type="submission" date="2019-07" db="EMBL/GenBank/DDBJ databases">
        <title>Complete Genome Sequence of Leptotrichia wadei Strain JMUB3933.</title>
        <authorList>
            <person name="Watanabe S."/>
            <person name="Cui L."/>
        </authorList>
    </citation>
    <scope>NUCLEOTIDE SEQUENCE [LARGE SCALE GENOMIC DNA]</scope>
    <source>
        <strain evidence="1 2">JMUB3933</strain>
    </source>
</reference>
<dbReference type="Proteomes" id="UP000321397">
    <property type="component" value="Chromosome"/>
</dbReference>
<dbReference type="AlphaFoldDB" id="A0A510K896"/>
<evidence type="ECO:0000313" key="2">
    <source>
        <dbReference type="Proteomes" id="UP000321397"/>
    </source>
</evidence>
<evidence type="ECO:0000313" key="1">
    <source>
        <dbReference type="EMBL" id="BBM47880.1"/>
    </source>
</evidence>
<name>A0A510K896_9FUSO</name>
<proteinExistence type="predicted"/>
<gene>
    <name evidence="1" type="ORF">JMUB3933_1381</name>
</gene>
<dbReference type="RefSeq" id="WP_146961108.1">
    <property type="nucleotide sequence ID" value="NZ_AP019834.1"/>
</dbReference>
<protein>
    <submittedName>
        <fullName evidence="1">Uncharacterized protein</fullName>
    </submittedName>
</protein>
<dbReference type="EMBL" id="AP019834">
    <property type="protein sequence ID" value="BBM47880.1"/>
    <property type="molecule type" value="Genomic_DNA"/>
</dbReference>